<dbReference type="PANTHER" id="PTHR45762:SF14">
    <property type="entry name" value="SI:CH211-197H24.6"/>
    <property type="match status" value="1"/>
</dbReference>
<feature type="region of interest" description="Disordered" evidence="1">
    <location>
        <begin position="351"/>
        <end position="374"/>
    </location>
</feature>
<sequence>MADVSEQENTTNESALEEDSEQQKKLKVEEVAAIENLDLLGEKSTYKDAGDAYTKDVEESDFASNLESVSPTVPAKENRPRCEHCNISCSNETQYICHMMGQKHRKKMRELGLLASNEEEMTNRKALEEYVLNPERTEPIIGLQYLTEYRSPGNQHSSYLCTLCDVRSCLDIIFHVTGAKHRHNYLKKMHPDLIPLEEQEAGLVKMHSLLKEKAEMIECKEGCGEVKVQIFEKPKELLRKPGNTSEVKKEEPQEKTKCKDTSAEKREVKKEEPQEKNKCKDTSAEKREVKKEEPQEKTKCKDTSAEKRVVAMPSIGSVGQLVKQMQTSPRFLNPTTVNPKSMHSLMDLKIEKPSSLGKRRGAPNDFSYSEDSLRPLPEESLSDFFPGNYAENVSLYPGGRFSESTPEDFERLRLSDKTRFSESSPWGQFREGISDRTYQENYQSDLTGSRLHQRQPHLHENIAQRRYNDEDPYIRERWLYEENPTERLYDDPAALQRRRIHEESPDRWAFSTEGTYTDYTSRWKSSQYESSNQRYDLNVPSRKRPLLDHTSPVMNPSISTKSPDTSVVLAVAQKLAQKLLEYEVKSKQEAFMEENSNQMVLRDHVSPEPFPSRPYVRVRLDYDKPETGHGDYLMKDVQFSQRPSSLSSSSYTRSSLFSGSWRDENPSALPRENFSRFSSEWNSLATRPLESSASSREMEVFHKSWSQGYK</sequence>
<dbReference type="PANTHER" id="PTHR45762">
    <property type="entry name" value="ZINC FINGER RNA-BINDING PROTEIN"/>
    <property type="match status" value="1"/>
</dbReference>
<dbReference type="Proteomes" id="UP000694620">
    <property type="component" value="Chromosome 13"/>
</dbReference>
<feature type="region of interest" description="Disordered" evidence="1">
    <location>
        <begin position="643"/>
        <end position="669"/>
    </location>
</feature>
<dbReference type="InterPro" id="IPR036236">
    <property type="entry name" value="Znf_C2H2_sf"/>
</dbReference>
<dbReference type="GeneTree" id="ENSGT01140000284388"/>
<feature type="region of interest" description="Disordered" evidence="1">
    <location>
        <begin position="686"/>
        <end position="710"/>
    </location>
</feature>
<feature type="compositionally biased region" description="Low complexity" evidence="1">
    <location>
        <begin position="643"/>
        <end position="660"/>
    </location>
</feature>
<gene>
    <name evidence="3" type="primary">LOC114663542</name>
</gene>
<reference evidence="3" key="2">
    <citation type="submission" date="2025-08" db="UniProtKB">
        <authorList>
            <consortium name="Ensembl"/>
        </authorList>
    </citation>
    <scope>IDENTIFICATION</scope>
</reference>
<protein>
    <submittedName>
        <fullName evidence="3">Uncharacterized LOC114663542</fullName>
    </submittedName>
</protein>
<reference evidence="3" key="3">
    <citation type="submission" date="2025-09" db="UniProtKB">
        <authorList>
            <consortium name="Ensembl"/>
        </authorList>
    </citation>
    <scope>IDENTIFICATION</scope>
</reference>
<dbReference type="InterPro" id="IPR013087">
    <property type="entry name" value="Znf_C2H2_type"/>
</dbReference>
<dbReference type="SUPFAM" id="SSF57667">
    <property type="entry name" value="beta-beta-alpha zinc fingers"/>
    <property type="match status" value="1"/>
</dbReference>
<dbReference type="Gene3D" id="3.30.160.60">
    <property type="entry name" value="Classic Zinc Finger"/>
    <property type="match status" value="1"/>
</dbReference>
<dbReference type="Ensembl" id="ENSECRT00000020728.1">
    <property type="protein sequence ID" value="ENSECRP00000020291.1"/>
    <property type="gene ID" value="ENSECRG00000013634.1"/>
</dbReference>
<evidence type="ECO:0000259" key="2">
    <source>
        <dbReference type="Pfam" id="PF12874"/>
    </source>
</evidence>
<evidence type="ECO:0000256" key="1">
    <source>
        <dbReference type="SAM" id="MobiDB-lite"/>
    </source>
</evidence>
<name>A0A8C4SR59_ERPCA</name>
<feature type="compositionally biased region" description="Polar residues" evidence="1">
    <location>
        <begin position="686"/>
        <end position="695"/>
    </location>
</feature>
<accession>A0A8C4SR59</accession>
<dbReference type="GO" id="GO:0003725">
    <property type="term" value="F:double-stranded RNA binding"/>
    <property type="evidence" value="ECO:0007669"/>
    <property type="project" value="TreeGrafter"/>
</dbReference>
<evidence type="ECO:0000313" key="4">
    <source>
        <dbReference type="Proteomes" id="UP000694620"/>
    </source>
</evidence>
<feature type="region of interest" description="Disordered" evidence="1">
    <location>
        <begin position="1"/>
        <end position="25"/>
    </location>
</feature>
<dbReference type="GeneID" id="114663542"/>
<evidence type="ECO:0000313" key="3">
    <source>
        <dbReference type="Ensembl" id="ENSECRP00000020291.1"/>
    </source>
</evidence>
<organism evidence="3 4">
    <name type="scientific">Erpetoichthys calabaricus</name>
    <name type="common">Rope fish</name>
    <name type="synonym">Calamoichthys calabaricus</name>
    <dbReference type="NCBI Taxonomy" id="27687"/>
    <lineage>
        <taxon>Eukaryota</taxon>
        <taxon>Metazoa</taxon>
        <taxon>Chordata</taxon>
        <taxon>Craniata</taxon>
        <taxon>Vertebrata</taxon>
        <taxon>Euteleostomi</taxon>
        <taxon>Actinopterygii</taxon>
        <taxon>Polypteriformes</taxon>
        <taxon>Polypteridae</taxon>
        <taxon>Erpetoichthys</taxon>
    </lineage>
</organism>
<dbReference type="RefSeq" id="XP_028673180.1">
    <property type="nucleotide sequence ID" value="XM_028817347.2"/>
</dbReference>
<reference evidence="3" key="1">
    <citation type="submission" date="2021-06" db="EMBL/GenBank/DDBJ databases">
        <authorList>
            <consortium name="Wellcome Sanger Institute Data Sharing"/>
        </authorList>
    </citation>
    <scope>NUCLEOTIDE SEQUENCE [LARGE SCALE GENOMIC DNA]</scope>
</reference>
<dbReference type="Pfam" id="PF12874">
    <property type="entry name" value="zf-met"/>
    <property type="match status" value="1"/>
</dbReference>
<proteinExistence type="predicted"/>
<dbReference type="GO" id="GO:0003727">
    <property type="term" value="F:single-stranded RNA binding"/>
    <property type="evidence" value="ECO:0007669"/>
    <property type="project" value="TreeGrafter"/>
</dbReference>
<feature type="compositionally biased region" description="Basic and acidic residues" evidence="1">
    <location>
        <begin position="246"/>
        <end position="300"/>
    </location>
</feature>
<feature type="domain" description="C2H2-type" evidence="2">
    <location>
        <begin position="81"/>
        <end position="104"/>
    </location>
</feature>
<dbReference type="GO" id="GO:0071011">
    <property type="term" value="C:precatalytic spliceosome"/>
    <property type="evidence" value="ECO:0007669"/>
    <property type="project" value="TreeGrafter"/>
</dbReference>
<dbReference type="OrthoDB" id="5877502at2759"/>
<feature type="region of interest" description="Disordered" evidence="1">
    <location>
        <begin position="241"/>
        <end position="300"/>
    </location>
</feature>
<keyword evidence="4" id="KW-1185">Reference proteome</keyword>
<dbReference type="AlphaFoldDB" id="A0A8C4SR59"/>